<dbReference type="Pfam" id="PF00160">
    <property type="entry name" value="Pro_isomerase"/>
    <property type="match status" value="1"/>
</dbReference>
<dbReference type="KEGG" id="whr:OG579_01690"/>
<feature type="compositionally biased region" description="Basic and acidic residues" evidence="2">
    <location>
        <begin position="1"/>
        <end position="18"/>
    </location>
</feature>
<organism evidence="5 6">
    <name type="scientific">Williamsia herbipolensis</name>
    <dbReference type="NCBI Taxonomy" id="1603258"/>
    <lineage>
        <taxon>Bacteria</taxon>
        <taxon>Bacillati</taxon>
        <taxon>Actinomycetota</taxon>
        <taxon>Actinomycetes</taxon>
        <taxon>Mycobacteriales</taxon>
        <taxon>Nocardiaceae</taxon>
        <taxon>Williamsia</taxon>
    </lineage>
</organism>
<sequence>MTNEQRRAEAKRKLEHRLGTQQAAARRRKIIVVTTSVVVAVAVIATVGTLVTNKVLDDREKARYTACAYTPTPADANPFSQPPQIPPNLSGEQLARAKQFVADFTAGKSKQRTAKVPADRQLKKGDLTATLTTSQGTIPIELDRASAPCNVAAVASLIDQKYYDNTECHRMTEGGTGKIAVLQCGDPTATGAGAPGWTSPDEFPTDLKAVPQDPQMASLGVPASVVYPRGTVAIANSYQPGQGGQASGANTGSAQMFLVINDSELPANYSVIGKVDDAGLAVLDKVYKGGLTPGIRPSQDPTTGAVTYAPTPGDGKPKLAVEIEKATVS</sequence>
<dbReference type="PANTHER" id="PTHR45625:SF3">
    <property type="entry name" value="PEPTIDYL-PROLYL CIS-TRANS ISOMERASE B-RELATED"/>
    <property type="match status" value="1"/>
</dbReference>
<dbReference type="AlphaFoldDB" id="A0AAU4K825"/>
<gene>
    <name evidence="5" type="ORF">OG579_01690</name>
</gene>
<keyword evidence="6" id="KW-1185">Reference proteome</keyword>
<proteinExistence type="predicted"/>
<accession>A0AAU4K825</accession>
<evidence type="ECO:0000256" key="2">
    <source>
        <dbReference type="SAM" id="MobiDB-lite"/>
    </source>
</evidence>
<dbReference type="Gene3D" id="2.40.100.10">
    <property type="entry name" value="Cyclophilin-like"/>
    <property type="match status" value="1"/>
</dbReference>
<evidence type="ECO:0000256" key="3">
    <source>
        <dbReference type="SAM" id="Phobius"/>
    </source>
</evidence>
<evidence type="ECO:0000313" key="5">
    <source>
        <dbReference type="EMBL" id="WUM22209.1"/>
    </source>
</evidence>
<comment type="function">
    <text evidence="1">PPIases accelerate the folding of proteins. It catalyzes the cis-trans isomerization of proline imidic peptide bonds in oligopeptides.</text>
</comment>
<evidence type="ECO:0000313" key="6">
    <source>
        <dbReference type="Proteomes" id="UP001432128"/>
    </source>
</evidence>
<dbReference type="InterPro" id="IPR002130">
    <property type="entry name" value="Cyclophilin-type_PPIase_dom"/>
</dbReference>
<feature type="transmembrane region" description="Helical" evidence="3">
    <location>
        <begin position="30"/>
        <end position="51"/>
    </location>
</feature>
<dbReference type="SUPFAM" id="SSF50891">
    <property type="entry name" value="Cyclophilin-like"/>
    <property type="match status" value="1"/>
</dbReference>
<dbReference type="PROSITE" id="PS50072">
    <property type="entry name" value="CSA_PPIASE_2"/>
    <property type="match status" value="1"/>
</dbReference>
<keyword evidence="5" id="KW-0413">Isomerase</keyword>
<dbReference type="EMBL" id="CP108021">
    <property type="protein sequence ID" value="WUM22209.1"/>
    <property type="molecule type" value="Genomic_DNA"/>
</dbReference>
<evidence type="ECO:0000259" key="4">
    <source>
        <dbReference type="PROSITE" id="PS50072"/>
    </source>
</evidence>
<evidence type="ECO:0000256" key="1">
    <source>
        <dbReference type="ARBA" id="ARBA00002388"/>
    </source>
</evidence>
<dbReference type="EC" id="5.2.1.8" evidence="5"/>
<reference evidence="5 6" key="1">
    <citation type="submission" date="2022-10" db="EMBL/GenBank/DDBJ databases">
        <title>The complete genomes of actinobacterial strains from the NBC collection.</title>
        <authorList>
            <person name="Joergensen T.S."/>
            <person name="Alvarez Arevalo M."/>
            <person name="Sterndorff E.B."/>
            <person name="Faurdal D."/>
            <person name="Vuksanovic O."/>
            <person name="Mourched A.-S."/>
            <person name="Charusanti P."/>
            <person name="Shaw S."/>
            <person name="Blin K."/>
            <person name="Weber T."/>
        </authorList>
    </citation>
    <scope>NUCLEOTIDE SEQUENCE [LARGE SCALE GENOMIC DNA]</scope>
    <source>
        <strain evidence="5 6">NBC_00319</strain>
    </source>
</reference>
<dbReference type="InterPro" id="IPR044666">
    <property type="entry name" value="Cyclophilin_A-like"/>
</dbReference>
<protein>
    <submittedName>
        <fullName evidence="5">Peptidylprolyl isomerase</fullName>
        <ecNumber evidence="5">5.2.1.8</ecNumber>
    </submittedName>
</protein>
<feature type="region of interest" description="Disordered" evidence="2">
    <location>
        <begin position="293"/>
        <end position="317"/>
    </location>
</feature>
<name>A0AAU4K825_9NOCA</name>
<keyword evidence="3" id="KW-1133">Transmembrane helix</keyword>
<dbReference type="PANTHER" id="PTHR45625">
    <property type="entry name" value="PEPTIDYL-PROLYL CIS-TRANS ISOMERASE-RELATED"/>
    <property type="match status" value="1"/>
</dbReference>
<dbReference type="Proteomes" id="UP001432128">
    <property type="component" value="Chromosome"/>
</dbReference>
<feature type="domain" description="PPIase cyclophilin-type" evidence="4">
    <location>
        <begin position="136"/>
        <end position="328"/>
    </location>
</feature>
<feature type="region of interest" description="Disordered" evidence="2">
    <location>
        <begin position="1"/>
        <end position="20"/>
    </location>
</feature>
<dbReference type="GO" id="GO:0003755">
    <property type="term" value="F:peptidyl-prolyl cis-trans isomerase activity"/>
    <property type="evidence" value="ECO:0007669"/>
    <property type="project" value="UniProtKB-EC"/>
</dbReference>
<dbReference type="InterPro" id="IPR029000">
    <property type="entry name" value="Cyclophilin-like_dom_sf"/>
</dbReference>
<keyword evidence="3" id="KW-0812">Transmembrane</keyword>
<keyword evidence="3" id="KW-0472">Membrane</keyword>